<protein>
    <recommendedName>
        <fullName evidence="3">Outer membrane protein beta-barrel domain-containing protein</fullName>
    </recommendedName>
</protein>
<organism evidence="4 5">
    <name type="scientific">Vibrio breoganii</name>
    <dbReference type="NCBI Taxonomy" id="553239"/>
    <lineage>
        <taxon>Bacteria</taxon>
        <taxon>Pseudomonadati</taxon>
        <taxon>Pseudomonadota</taxon>
        <taxon>Gammaproteobacteria</taxon>
        <taxon>Vibrionales</taxon>
        <taxon>Vibrionaceae</taxon>
        <taxon>Vibrio</taxon>
    </lineage>
</organism>
<dbReference type="EMBL" id="MDBO01000036">
    <property type="protein sequence ID" value="PMP14053.1"/>
    <property type="molecule type" value="Genomic_DNA"/>
</dbReference>
<feature type="signal peptide" evidence="2">
    <location>
        <begin position="1"/>
        <end position="21"/>
    </location>
</feature>
<name>A0AAP8N156_9VIBR</name>
<accession>A0AAP8N156</accession>
<comment type="caution">
    <text evidence="4">The sequence shown here is derived from an EMBL/GenBank/DDBJ whole genome shotgun (WGS) entry which is preliminary data.</text>
</comment>
<dbReference type="SUPFAM" id="SSF56925">
    <property type="entry name" value="OMPA-like"/>
    <property type="match status" value="1"/>
</dbReference>
<dbReference type="Proteomes" id="UP000235611">
    <property type="component" value="Unassembled WGS sequence"/>
</dbReference>
<evidence type="ECO:0000256" key="2">
    <source>
        <dbReference type="SAM" id="SignalP"/>
    </source>
</evidence>
<dbReference type="Pfam" id="PF13505">
    <property type="entry name" value="OMP_b-brl"/>
    <property type="match status" value="1"/>
</dbReference>
<evidence type="ECO:0000313" key="4">
    <source>
        <dbReference type="EMBL" id="PMP14053.1"/>
    </source>
</evidence>
<dbReference type="AlphaFoldDB" id="A0AAP8N156"/>
<evidence type="ECO:0000313" key="5">
    <source>
        <dbReference type="Proteomes" id="UP000235611"/>
    </source>
</evidence>
<proteinExistence type="predicted"/>
<feature type="chain" id="PRO_5042822380" description="Outer membrane protein beta-barrel domain-containing protein" evidence="2">
    <location>
        <begin position="22"/>
        <end position="182"/>
    </location>
</feature>
<dbReference type="Gene3D" id="2.40.160.20">
    <property type="match status" value="1"/>
</dbReference>
<gene>
    <name evidence="4" type="ORF">BCS93_04495</name>
</gene>
<sequence>MNKSIVLGCILLLSSSSLVYAKDFNGFRIGGGYTFSYLISVDDDDVVETGDYGDGFKVEAGYDFNRIFGLNVSYQENNYDESNYFGDAKLSGSTIKIDADIGYAIDFGGWWMKPYGAVGIAIYDEDYTVGQFKFQYDENAPLLGAGIRFTGGSGAYFNIRQDFVLLSDATMGQTSLTIGYMF</sequence>
<dbReference type="RefSeq" id="WP_017028609.1">
    <property type="nucleotide sequence ID" value="NZ_MDBO01000036.1"/>
</dbReference>
<dbReference type="InterPro" id="IPR011250">
    <property type="entry name" value="OMP/PagP_B-barrel"/>
</dbReference>
<feature type="domain" description="Outer membrane protein beta-barrel" evidence="3">
    <location>
        <begin position="9"/>
        <end position="182"/>
    </location>
</feature>
<evidence type="ECO:0000256" key="1">
    <source>
        <dbReference type="ARBA" id="ARBA00022729"/>
    </source>
</evidence>
<evidence type="ECO:0000259" key="3">
    <source>
        <dbReference type="Pfam" id="PF13505"/>
    </source>
</evidence>
<dbReference type="InterPro" id="IPR027385">
    <property type="entry name" value="Beta-barrel_OMP"/>
</dbReference>
<reference evidence="5" key="1">
    <citation type="submission" date="2016-07" db="EMBL/GenBank/DDBJ databases">
        <title>Nontailed viruses are major unrecognized killers of bacteria in the ocean.</title>
        <authorList>
            <person name="Kauffman K."/>
            <person name="Hussain F."/>
            <person name="Yang J."/>
            <person name="Arevalo P."/>
            <person name="Brown J."/>
            <person name="Cutler M."/>
            <person name="Kelly L."/>
            <person name="Polz M.F."/>
        </authorList>
    </citation>
    <scope>NUCLEOTIDE SEQUENCE [LARGE SCALE GENOMIC DNA]</scope>
    <source>
        <strain evidence="5">10N.222.49.A5</strain>
    </source>
</reference>
<keyword evidence="1 2" id="KW-0732">Signal</keyword>